<protein>
    <submittedName>
        <fullName evidence="1">Glycerate 3-kinase</fullName>
    </submittedName>
</protein>
<gene>
    <name evidence="1" type="ORF">MXMO3_00644</name>
</gene>
<accession>A0A2R4MAV7</accession>
<dbReference type="SUPFAM" id="SSF52540">
    <property type="entry name" value="P-loop containing nucleoside triphosphate hydrolases"/>
    <property type="match status" value="1"/>
</dbReference>
<dbReference type="GO" id="GO:0016301">
    <property type="term" value="F:kinase activity"/>
    <property type="evidence" value="ECO:0007669"/>
    <property type="project" value="UniProtKB-KW"/>
</dbReference>
<proteinExistence type="predicted"/>
<organism evidence="1 2">
    <name type="scientific">Maritalea myrionectae</name>
    <dbReference type="NCBI Taxonomy" id="454601"/>
    <lineage>
        <taxon>Bacteria</taxon>
        <taxon>Pseudomonadati</taxon>
        <taxon>Pseudomonadota</taxon>
        <taxon>Alphaproteobacteria</taxon>
        <taxon>Hyphomicrobiales</taxon>
        <taxon>Devosiaceae</taxon>
        <taxon>Maritalea</taxon>
    </lineage>
</organism>
<dbReference type="Proteomes" id="UP000258927">
    <property type="component" value="Chromosome"/>
</dbReference>
<dbReference type="Gene3D" id="3.40.50.300">
    <property type="entry name" value="P-loop containing nucleotide triphosphate hydrolases"/>
    <property type="match status" value="1"/>
</dbReference>
<dbReference type="AlphaFoldDB" id="A0A2R4MAV7"/>
<dbReference type="STRING" id="1122213.GCA_000423365_02153"/>
<dbReference type="InterPro" id="IPR027417">
    <property type="entry name" value="P-loop_NTPase"/>
</dbReference>
<dbReference type="KEGG" id="mmyr:MXMO3_00644"/>
<keyword evidence="1" id="KW-0418">Kinase</keyword>
<evidence type="ECO:0000313" key="2">
    <source>
        <dbReference type="Proteomes" id="UP000258927"/>
    </source>
</evidence>
<reference evidence="1 2" key="1">
    <citation type="submission" date="2017-05" db="EMBL/GenBank/DDBJ databases">
        <title>Genome Analysis of Maritalea myrionectae HL2708#5.</title>
        <authorList>
            <consortium name="Cotde Inc.-PKNU"/>
            <person name="Jang D."/>
            <person name="Oh H.-M."/>
        </authorList>
    </citation>
    <scope>NUCLEOTIDE SEQUENCE [LARGE SCALE GENOMIC DNA]</scope>
    <source>
        <strain evidence="1 2">HL2708#5</strain>
    </source>
</reference>
<sequence length="268" mass="30631">MRKQDIKDRLIASYGRLMGENNCPLVGLAGGQGIGKSYLAQEVQGHFGEDVLVLSLDDFYLTKAARVKLADEVHPLFATRGVPGTHDVEMLRDVLGTLQRGEIAPGMRLPRFIKALDDRAPESDWHEVTRPPKLILLEGWCVGVAPQREPALQEPINGLEQDEDAAGVWRRAVNQHLLAHYYPLWQMMVHKLYLKPCAFSQIFDWRWQQEQENLAAVGRVATAEDQTRIARFIQYYERITRHMMQRADDFDMVVEVSGPDRAWQLIKS</sequence>
<keyword evidence="1" id="KW-0808">Transferase</keyword>
<name>A0A2R4MAV7_9HYPH</name>
<keyword evidence="2" id="KW-1185">Reference proteome</keyword>
<evidence type="ECO:0000313" key="1">
    <source>
        <dbReference type="EMBL" id="AVX03178.1"/>
    </source>
</evidence>
<dbReference type="EMBL" id="CP021330">
    <property type="protein sequence ID" value="AVX03178.1"/>
    <property type="molecule type" value="Genomic_DNA"/>
</dbReference>
<dbReference type="RefSeq" id="WP_117394916.1">
    <property type="nucleotide sequence ID" value="NZ_CP021330.1"/>
</dbReference>